<dbReference type="PROSITE" id="PS01005">
    <property type="entry name" value="FORMATE_NITRITE_TP_1"/>
    <property type="match status" value="1"/>
</dbReference>
<evidence type="ECO:0000313" key="8">
    <source>
        <dbReference type="Proteomes" id="UP000245934"/>
    </source>
</evidence>
<feature type="transmembrane region" description="Helical" evidence="6">
    <location>
        <begin position="200"/>
        <end position="226"/>
    </location>
</feature>
<dbReference type="Proteomes" id="UP000245934">
    <property type="component" value="Unassembled WGS sequence"/>
</dbReference>
<comment type="subcellular location">
    <subcellularLocation>
        <location evidence="1">Membrane</location>
        <topology evidence="1">Multi-pass membrane protein</topology>
    </subcellularLocation>
</comment>
<dbReference type="RefSeq" id="WP_109942158.1">
    <property type="nucleotide sequence ID" value="NZ_CP176366.1"/>
</dbReference>
<feature type="transmembrane region" description="Helical" evidence="6">
    <location>
        <begin position="257"/>
        <end position="280"/>
    </location>
</feature>
<keyword evidence="8" id="KW-1185">Reference proteome</keyword>
<dbReference type="GO" id="GO:0005886">
    <property type="term" value="C:plasma membrane"/>
    <property type="evidence" value="ECO:0007669"/>
    <property type="project" value="TreeGrafter"/>
</dbReference>
<evidence type="ECO:0000256" key="5">
    <source>
        <dbReference type="ARBA" id="ARBA00049660"/>
    </source>
</evidence>
<feature type="transmembrane region" description="Helical" evidence="6">
    <location>
        <begin position="163"/>
        <end position="188"/>
    </location>
</feature>
<evidence type="ECO:0000313" key="7">
    <source>
        <dbReference type="EMBL" id="PWR70332.1"/>
    </source>
</evidence>
<evidence type="ECO:0000256" key="3">
    <source>
        <dbReference type="ARBA" id="ARBA00022989"/>
    </source>
</evidence>
<evidence type="ECO:0000256" key="6">
    <source>
        <dbReference type="SAM" id="Phobius"/>
    </source>
</evidence>
<dbReference type="Pfam" id="PF01226">
    <property type="entry name" value="Form_Nir_trans"/>
    <property type="match status" value="1"/>
</dbReference>
<feature type="transmembrane region" description="Helical" evidence="6">
    <location>
        <begin position="28"/>
        <end position="52"/>
    </location>
</feature>
<comment type="caution">
    <text evidence="7">The sequence shown here is derived from an EMBL/GenBank/DDBJ whole genome shotgun (WGS) entry which is preliminary data.</text>
</comment>
<keyword evidence="4 6" id="KW-0472">Membrane</keyword>
<reference evidence="7 8" key="1">
    <citation type="submission" date="2018-05" db="EMBL/GenBank/DDBJ databases">
        <title>Draft genome of Methanospirillum stamsii Pt1.</title>
        <authorList>
            <person name="Dueholm M.S."/>
            <person name="Nielsen P.H."/>
            <person name="Bakmann L.F."/>
            <person name="Otzen D.E."/>
        </authorList>
    </citation>
    <scope>NUCLEOTIDE SEQUENCE [LARGE SCALE GENOMIC DNA]</scope>
    <source>
        <strain evidence="7 8">Pt1</strain>
    </source>
</reference>
<name>A0A2V2MQE2_9EURY</name>
<evidence type="ECO:0000256" key="4">
    <source>
        <dbReference type="ARBA" id="ARBA00023136"/>
    </source>
</evidence>
<dbReference type="PANTHER" id="PTHR30520">
    <property type="entry name" value="FORMATE TRANSPORTER-RELATED"/>
    <property type="match status" value="1"/>
</dbReference>
<feature type="transmembrane region" description="Helical" evidence="6">
    <location>
        <begin position="106"/>
        <end position="128"/>
    </location>
</feature>
<keyword evidence="2 6" id="KW-0812">Transmembrane</keyword>
<gene>
    <name evidence="7" type="ORF">DLD82_16145</name>
</gene>
<proteinExistence type="inferred from homology"/>
<dbReference type="Gene3D" id="1.20.1080.10">
    <property type="entry name" value="Glycerol uptake facilitator protein"/>
    <property type="match status" value="1"/>
</dbReference>
<dbReference type="PANTHER" id="PTHR30520:SF6">
    <property type="entry name" value="FORMATE_NITRATE FAMILY TRANSPORTER (EUROFUNG)"/>
    <property type="match status" value="1"/>
</dbReference>
<dbReference type="EMBL" id="QGMZ01000044">
    <property type="protein sequence ID" value="PWR70332.1"/>
    <property type="molecule type" value="Genomic_DNA"/>
</dbReference>
<accession>A0A2V2MQE2</accession>
<dbReference type="OrthoDB" id="117182at2157"/>
<dbReference type="InterPro" id="IPR023271">
    <property type="entry name" value="Aquaporin-like"/>
</dbReference>
<dbReference type="InterPro" id="IPR024002">
    <property type="entry name" value="For/NO2_transpt_CS"/>
</dbReference>
<comment type="similarity">
    <text evidence="5">Belongs to the FNT transporter (TC 1.A.16) family.</text>
</comment>
<dbReference type="InterPro" id="IPR000292">
    <property type="entry name" value="For/NO2_transpt"/>
</dbReference>
<protein>
    <submittedName>
        <fullName evidence="7">Formate transporter</fullName>
    </submittedName>
</protein>
<sequence length="286" mass="30118">MSYQSPYEIIAKGAESGRYRMSLPAWNILLRGGMAGAYIGMGAALMIIVSTGVATSLGKGMEQFIMGLVFPLGLILIVLTGAELFTGDAMLAPFAAFSYKCSWLAVFRLWILSYAGNIIGALGFAYLVTSGVLLQSGPDGIVANQYAVSMVTFAAEHCSYPGIFGILSCFLKAIAAGWLLNLAVLLGICADDAIGKIVGIWFPAMAMVSTGFEHAITNACLIPAGLMAAPSLTFMQVAQVGPLAANLSWSAFFLNNLIPASVGNLVGGLVFSGLLLWVAFQKEIFR</sequence>
<feature type="transmembrane region" description="Helical" evidence="6">
    <location>
        <begin position="64"/>
        <end position="85"/>
    </location>
</feature>
<evidence type="ECO:0000256" key="1">
    <source>
        <dbReference type="ARBA" id="ARBA00004141"/>
    </source>
</evidence>
<keyword evidence="3 6" id="KW-1133">Transmembrane helix</keyword>
<dbReference type="AlphaFoldDB" id="A0A2V2MQE2"/>
<organism evidence="7 8">
    <name type="scientific">Methanospirillum stamsii</name>
    <dbReference type="NCBI Taxonomy" id="1277351"/>
    <lineage>
        <taxon>Archaea</taxon>
        <taxon>Methanobacteriati</taxon>
        <taxon>Methanobacteriota</taxon>
        <taxon>Stenosarchaea group</taxon>
        <taxon>Methanomicrobia</taxon>
        <taxon>Methanomicrobiales</taxon>
        <taxon>Methanospirillaceae</taxon>
        <taxon>Methanospirillum</taxon>
    </lineage>
</organism>
<evidence type="ECO:0000256" key="2">
    <source>
        <dbReference type="ARBA" id="ARBA00022692"/>
    </source>
</evidence>
<dbReference type="GO" id="GO:0015499">
    <property type="term" value="F:formate transmembrane transporter activity"/>
    <property type="evidence" value="ECO:0007669"/>
    <property type="project" value="TreeGrafter"/>
</dbReference>
<dbReference type="GeneID" id="97609881"/>